<comment type="caution">
    <text evidence="2">The sequence shown here is derived from an EMBL/GenBank/DDBJ whole genome shotgun (WGS) entry which is preliminary data.</text>
</comment>
<evidence type="ECO:0000313" key="2">
    <source>
        <dbReference type="EMBL" id="MCX2962679.1"/>
    </source>
</evidence>
<gene>
    <name evidence="2" type="ORF">OSB52_01080</name>
</gene>
<name>A0A9X3D0A6_9ACTN</name>
<dbReference type="AlphaFoldDB" id="A0A9X3D0A6"/>
<dbReference type="GO" id="GO:0016020">
    <property type="term" value="C:membrane"/>
    <property type="evidence" value="ECO:0007669"/>
    <property type="project" value="TreeGrafter"/>
</dbReference>
<keyword evidence="2" id="KW-0378">Hydrolase</keyword>
<dbReference type="Proteomes" id="UP001143347">
    <property type="component" value="Unassembled WGS sequence"/>
</dbReference>
<dbReference type="InterPro" id="IPR050266">
    <property type="entry name" value="AB_hydrolase_sf"/>
</dbReference>
<organism evidence="2 3">
    <name type="scientific">Gordonia aquimaris</name>
    <dbReference type="NCBI Taxonomy" id="2984863"/>
    <lineage>
        <taxon>Bacteria</taxon>
        <taxon>Bacillati</taxon>
        <taxon>Actinomycetota</taxon>
        <taxon>Actinomycetes</taxon>
        <taxon>Mycobacteriales</taxon>
        <taxon>Gordoniaceae</taxon>
        <taxon>Gordonia</taxon>
    </lineage>
</organism>
<dbReference type="Gene3D" id="3.40.50.1820">
    <property type="entry name" value="alpha/beta hydrolase"/>
    <property type="match status" value="1"/>
</dbReference>
<dbReference type="InterPro" id="IPR000073">
    <property type="entry name" value="AB_hydrolase_1"/>
</dbReference>
<dbReference type="PANTHER" id="PTHR43798">
    <property type="entry name" value="MONOACYLGLYCEROL LIPASE"/>
    <property type="match status" value="1"/>
</dbReference>
<dbReference type="RefSeq" id="WP_266059722.1">
    <property type="nucleotide sequence ID" value="NZ_JAPKFM010000001.1"/>
</dbReference>
<feature type="domain" description="AB hydrolase-1" evidence="1">
    <location>
        <begin position="12"/>
        <end position="229"/>
    </location>
</feature>
<dbReference type="GO" id="GO:0016787">
    <property type="term" value="F:hydrolase activity"/>
    <property type="evidence" value="ECO:0007669"/>
    <property type="project" value="UniProtKB-KW"/>
</dbReference>
<protein>
    <submittedName>
        <fullName evidence="2">Alpha/beta hydrolase</fullName>
    </submittedName>
</protein>
<evidence type="ECO:0000313" key="3">
    <source>
        <dbReference type="Proteomes" id="UP001143347"/>
    </source>
</evidence>
<keyword evidence="3" id="KW-1185">Reference proteome</keyword>
<dbReference type="EMBL" id="JAPKFM010000001">
    <property type="protein sequence ID" value="MCX2962679.1"/>
    <property type="molecule type" value="Genomic_DNA"/>
</dbReference>
<sequence length="244" mass="25491">MSAAQEVSPTPVVCVHGLRVSGSALHRIAAGITDRPVATPDLPGHGTRADERFDIDGAVQAVLDAIDSLGRPAVVAGMSLGGYVAMATSGRHPDAVAGLVVMCATAQPSRLLASPFRAFGAATSVLPRQAAAISKALTRMAVGGQVARDMEAGGLALHSIRDVVDALADLDALSEVAQYPGPIEFLNGGWDQFRIHERRFASVSPLAQVHVVPRASHLFPLIQPAETAAMITRFAHRCDALRTV</sequence>
<accession>A0A9X3D0A6</accession>
<dbReference type="InterPro" id="IPR029058">
    <property type="entry name" value="AB_hydrolase_fold"/>
</dbReference>
<dbReference type="PANTHER" id="PTHR43798:SF33">
    <property type="entry name" value="HYDROLASE, PUTATIVE (AFU_ORTHOLOGUE AFUA_2G14860)-RELATED"/>
    <property type="match status" value="1"/>
</dbReference>
<evidence type="ECO:0000259" key="1">
    <source>
        <dbReference type="Pfam" id="PF12697"/>
    </source>
</evidence>
<proteinExistence type="predicted"/>
<reference evidence="2" key="1">
    <citation type="submission" date="2022-10" db="EMBL/GenBank/DDBJ databases">
        <title>WGS of marine actinomycetes from Thailand.</title>
        <authorList>
            <person name="Thawai C."/>
        </authorList>
    </citation>
    <scope>NUCLEOTIDE SEQUENCE</scope>
    <source>
        <strain evidence="2">SW21</strain>
    </source>
</reference>
<dbReference type="SUPFAM" id="SSF53474">
    <property type="entry name" value="alpha/beta-Hydrolases"/>
    <property type="match status" value="1"/>
</dbReference>
<dbReference type="Pfam" id="PF12697">
    <property type="entry name" value="Abhydrolase_6"/>
    <property type="match status" value="1"/>
</dbReference>